<sequence length="157" mass="17601">MKGKILILLTLCLGLVLLVGYQNFNKPNSQKALSFGDNEQSREVNGLEITLNDVRIEPDTREEGNQIVIVDLTLMNVRDTVYEFSTYKLTMVDQEGFAHSHVSYVDTKGILGGQLHPGRSNRGEVAFSVPVGTNYELVYTDHLRTGQVIWDVSVEKE</sequence>
<dbReference type="OrthoDB" id="2873963at2"/>
<dbReference type="RefSeq" id="WP_144449330.1">
    <property type="nucleotide sequence ID" value="NZ_VLKZ01000002.1"/>
</dbReference>
<accession>A0A562QR75</accession>
<keyword evidence="4" id="KW-1185">Reference proteome</keyword>
<proteinExistence type="predicted"/>
<evidence type="ECO:0000313" key="4">
    <source>
        <dbReference type="Proteomes" id="UP000315711"/>
    </source>
</evidence>
<name>A0A562QR75_9BACI</name>
<keyword evidence="1" id="KW-0732">Signal</keyword>
<dbReference type="Pfam" id="PF11611">
    <property type="entry name" value="DUF4352"/>
    <property type="match status" value="1"/>
</dbReference>
<dbReference type="EMBL" id="VLKZ01000002">
    <property type="protein sequence ID" value="TWI59258.1"/>
    <property type="molecule type" value="Genomic_DNA"/>
</dbReference>
<evidence type="ECO:0000313" key="3">
    <source>
        <dbReference type="EMBL" id="TWI59258.1"/>
    </source>
</evidence>
<gene>
    <name evidence="3" type="ORF">IQ10_00973</name>
</gene>
<dbReference type="Gene3D" id="2.60.40.1240">
    <property type="match status" value="1"/>
</dbReference>
<organism evidence="3 4">
    <name type="scientific">Halalkalibacter nanhaiisediminis</name>
    <dbReference type="NCBI Taxonomy" id="688079"/>
    <lineage>
        <taxon>Bacteria</taxon>
        <taxon>Bacillati</taxon>
        <taxon>Bacillota</taxon>
        <taxon>Bacilli</taxon>
        <taxon>Bacillales</taxon>
        <taxon>Bacillaceae</taxon>
        <taxon>Halalkalibacter</taxon>
    </lineage>
</organism>
<reference evidence="3 4" key="1">
    <citation type="journal article" date="2015" name="Stand. Genomic Sci.">
        <title>Genomic Encyclopedia of Bacterial and Archaeal Type Strains, Phase III: the genomes of soil and plant-associated and newly described type strains.</title>
        <authorList>
            <person name="Whitman W.B."/>
            <person name="Woyke T."/>
            <person name="Klenk H.P."/>
            <person name="Zhou Y."/>
            <person name="Lilburn T.G."/>
            <person name="Beck B.J."/>
            <person name="De Vos P."/>
            <person name="Vandamme P."/>
            <person name="Eisen J.A."/>
            <person name="Garrity G."/>
            <person name="Hugenholtz P."/>
            <person name="Kyrpides N.C."/>
        </authorList>
    </citation>
    <scope>NUCLEOTIDE SEQUENCE [LARGE SCALE GENOMIC DNA]</scope>
    <source>
        <strain evidence="3 4">CGMCC 1.10116</strain>
    </source>
</reference>
<dbReference type="InterPro" id="IPR029051">
    <property type="entry name" value="DUF4352"/>
</dbReference>
<dbReference type="InterPro" id="IPR029050">
    <property type="entry name" value="Immunoprotect_excell_Ig-like"/>
</dbReference>
<feature type="domain" description="DUF4352" evidence="2">
    <location>
        <begin position="39"/>
        <end position="143"/>
    </location>
</feature>
<evidence type="ECO:0000259" key="2">
    <source>
        <dbReference type="Pfam" id="PF11611"/>
    </source>
</evidence>
<protein>
    <submittedName>
        <fullName evidence="3">Uncharacterized protein DUF4352</fullName>
    </submittedName>
</protein>
<comment type="caution">
    <text evidence="3">The sequence shown here is derived from an EMBL/GenBank/DDBJ whole genome shotgun (WGS) entry which is preliminary data.</text>
</comment>
<dbReference type="AlphaFoldDB" id="A0A562QR75"/>
<evidence type="ECO:0000256" key="1">
    <source>
        <dbReference type="ARBA" id="ARBA00022729"/>
    </source>
</evidence>
<dbReference type="Proteomes" id="UP000315711">
    <property type="component" value="Unassembled WGS sequence"/>
</dbReference>